<organism evidence="1 2">
    <name type="scientific">Trypanosoma cruzi Dm28c</name>
    <dbReference type="NCBI Taxonomy" id="1416333"/>
    <lineage>
        <taxon>Eukaryota</taxon>
        <taxon>Discoba</taxon>
        <taxon>Euglenozoa</taxon>
        <taxon>Kinetoplastea</taxon>
        <taxon>Metakinetoplastina</taxon>
        <taxon>Trypanosomatida</taxon>
        <taxon>Trypanosomatidae</taxon>
        <taxon>Trypanosoma</taxon>
        <taxon>Schizotrypanum</taxon>
    </lineage>
</organism>
<proteinExistence type="predicted"/>
<dbReference type="VEuPathDB" id="TriTrypDB:TCDM_10432"/>
<evidence type="ECO:0000313" key="2">
    <source>
        <dbReference type="Proteomes" id="UP000017861"/>
    </source>
</evidence>
<dbReference type="EMBL" id="AYLP01000225">
    <property type="protein sequence ID" value="ESS61949.1"/>
    <property type="molecule type" value="Genomic_DNA"/>
</dbReference>
<comment type="caution">
    <text evidence="1">The sequence shown here is derived from an EMBL/GenBank/DDBJ whole genome shotgun (WGS) entry which is preliminary data.</text>
</comment>
<sequence length="1493" mass="167038">MQEEAKPIPLYCCGFFLRPKTHTHKYTVSFFFSCFKCLLFDYFWRTAFLFHSVFCPSMALGRKNCKRTNRGLGIREQGSRDLFWMSAAVPLAVRIAKNRQLKLLAAQSRHLAARFSDIFGDASVRTTRLNDRHFESTVFYPFSGLCTLRLTSEIAESLSEAVERVRGAALALFYSKADLRHMLQAVDSDVFAELNATLDSMDAKAVIHLARAKKEMLDATASQFMVTVTAQLPLKDEEITEVGESGGKEYNIMTDIAICRSTGQCPRDAIKRGFALSLAELDEYAVEEQRSREEEAWCYLQSVQRDELQRDWDSVALSVFLSRSLGDGNLNTIEWLPPREETDTVRVACFSRKESRSLTLTIRDAAGNETLLTLPLHSPPLAFQRVLVGDDDCSARIVHTSALAWPEKWIVSSALMQLCTILNADVRDPETVSCGTAGVALTSQRISFLSVRSFAEAHGTLPVTAVPYSIERCLFMVNNRVALCFAKKCGREYFGGSSMPLICLGVVSNETKKLGQGIHLQLEVEPSEGGAECQKYRNFVTTLLRRANKEALRGRHETKLQKATAITAGLLGHLWRLFFVIAGLAEKEGMNPLRDISVWSPSEILFSGNQQEKQQELSSLLCQLFAVDAQVVEKPSWGGSFPNILHLSSSSLGVQALPVCHTLETPEMTLKRLLDDASPSMAEVVESASKTDPRRTVEVAAQQREIEQSSYYCPDILLMIQEMRLELHMPQRSFPTLEFFQKAVHDVPQRVQEIAMGTYGDVPVYTRVVAHWGPNLRVEVESDMMGLTDNYGVYRFDSPHHNHCGPLGLLLSVVYTMYERVFPHRRTVPLIGLNSPNRRRSIDFLLYSWFMASPQIRCFEISTRAARLAAATTAMAKKSSDVAEMTLSHSVGNYIIRAMLFYDFCGQRVLFAETHAPTLWEAVRRVNELAVSLNIPKQDFFPTRATTRRDSRSFYTPPDGCDSEVASVLRALMSATRSQLRVCFVSTNDSTALWIEGTIELQVPIRQIRCAVSVTRTRGVVPALVLACREALRCTSDEEEAERLLRSAHDAGPLIPRDNFPRFSSRFYTPVNLLGEVLQGVAGKYHCTYTIDSKTREVVCLLHVPAMAGYGNAARDSVPFPLGIGRGRSKKVAWAAAASQALQANFPDVLPQVERHKKLCELLHRPDDLSRLGCPEGFKIEVVPDREKESGGGYKCTVISRQPSNVSDVNTTAEVSDVEHPKILFEYSADRSVDAYLAAADALLDRLQQQRQERTAAQMGDSVFHLWDFTSNYGKSVWHACCGALGVAFGGKVSLRFEGGREDASVWESEVPMRVQLVVRTWSPADERVIETPLHMLNERRIVGYGSLTGLYEKGKPSAEQLIFASTHLLAEAIIRYTDEHTRKCLQRLLNLFQQLKEGEKSCSRLNAKRRVESYMELTLGCQCRVVVRQVACGMVRAELGAWLPGHFRESRVPVVLSACTENTTGKALSGLEESVRQFVESLWAIVRRSCAC</sequence>
<gene>
    <name evidence="1" type="ORF">TCDM_10432</name>
</gene>
<reference evidence="1 2" key="1">
    <citation type="journal article" date="2014" name="Genome Announc.">
        <title>Trypanosoma cruzi Clone Dm28c Draft Genome Sequence.</title>
        <authorList>
            <person name="Grisard E.C."/>
            <person name="Teixeira S.M."/>
            <person name="de Almeida L.G."/>
            <person name="Stoco P.H."/>
            <person name="Gerber A.L."/>
            <person name="Talavera-Lopez C."/>
            <person name="Lima O.C."/>
            <person name="Andersson B."/>
            <person name="de Vasconcelos A.T."/>
        </authorList>
    </citation>
    <scope>NUCLEOTIDE SEQUENCE [LARGE SCALE GENOMIC DNA]</scope>
    <source>
        <strain evidence="1 2">Dm28c</strain>
    </source>
</reference>
<name>V5B2X7_TRYCR</name>
<protein>
    <submittedName>
        <fullName evidence="1">Uncharacterized protein</fullName>
    </submittedName>
</protein>
<evidence type="ECO:0000313" key="1">
    <source>
        <dbReference type="EMBL" id="ESS61949.1"/>
    </source>
</evidence>
<accession>V5B2X7</accession>
<dbReference type="Proteomes" id="UP000017861">
    <property type="component" value="Unassembled WGS sequence"/>
</dbReference>
<dbReference type="OrthoDB" id="261706at2759"/>